<accession>A0A5E6TWK6</accession>
<dbReference type="PROSITE" id="PS50005">
    <property type="entry name" value="TPR"/>
    <property type="match status" value="1"/>
</dbReference>
<dbReference type="SUPFAM" id="SSF48452">
    <property type="entry name" value="TPR-like"/>
    <property type="match status" value="1"/>
</dbReference>
<feature type="repeat" description="TPR" evidence="1">
    <location>
        <begin position="38"/>
        <end position="71"/>
    </location>
</feature>
<dbReference type="EMBL" id="CABVHK010000009">
    <property type="protein sequence ID" value="VVM92308.1"/>
    <property type="molecule type" value="Genomic_DNA"/>
</dbReference>
<reference evidence="3 4" key="1">
    <citation type="submission" date="2019-09" db="EMBL/GenBank/DDBJ databases">
        <authorList>
            <person name="Chandra G."/>
            <person name="Truman W A."/>
        </authorList>
    </citation>
    <scope>NUCLEOTIDE SEQUENCE [LARGE SCALE GENOMIC DNA]</scope>
    <source>
        <strain evidence="3">PS662</strain>
    </source>
</reference>
<evidence type="ECO:0000313" key="4">
    <source>
        <dbReference type="Proteomes" id="UP000326953"/>
    </source>
</evidence>
<gene>
    <name evidence="2" type="ORF">PS662_00232</name>
    <name evidence="3" type="ORF">PS662_02895</name>
</gene>
<organism evidence="3 4">
    <name type="scientific">Pseudomonas fluorescens</name>
    <dbReference type="NCBI Taxonomy" id="294"/>
    <lineage>
        <taxon>Bacteria</taxon>
        <taxon>Pseudomonadati</taxon>
        <taxon>Pseudomonadota</taxon>
        <taxon>Gammaproteobacteria</taxon>
        <taxon>Pseudomonadales</taxon>
        <taxon>Pseudomonadaceae</taxon>
        <taxon>Pseudomonas</taxon>
    </lineage>
</organism>
<dbReference type="AlphaFoldDB" id="A0A5E6TWK6"/>
<dbReference type="RefSeq" id="WP_224791322.1">
    <property type="nucleotide sequence ID" value="NZ_CABVHK010000001.1"/>
</dbReference>
<dbReference type="InterPro" id="IPR019734">
    <property type="entry name" value="TPR_rpt"/>
</dbReference>
<dbReference type="InterPro" id="IPR011990">
    <property type="entry name" value="TPR-like_helical_dom_sf"/>
</dbReference>
<keyword evidence="1" id="KW-0802">TPR repeat</keyword>
<sequence>MLDAYEDWSRWLDTARRKLLPGDMLVLAEEAPTVALRIEAKSAAGEALLKFGQWDFAREQFDAVLALDPDNRFAREKKALCLARPDRKVVEQETTLGESAFEPRQVFLFSGHMIDTADRAVPRFPADKEAIAAASIAAALDRFGGGPGDLALAQGANGGDLLFLEACQQRGIRLQLMLPLPEPEFIERSLLPSCGGEQWRDRYCELKRHLHTAPRIMPDELGLPPESSPEKVADPFERCNLWLLFSALAWGGSKVRFICLWNGSGGDGPGGTSHMYEEMKRRTGRVAWLDTRDLW</sequence>
<proteinExistence type="predicted"/>
<dbReference type="EMBL" id="CABVHK010000001">
    <property type="protein sequence ID" value="VVM39975.1"/>
    <property type="molecule type" value="Genomic_DNA"/>
</dbReference>
<name>A0A5E6TWK6_PSEFL</name>
<evidence type="ECO:0000313" key="2">
    <source>
        <dbReference type="EMBL" id="VVM39975.1"/>
    </source>
</evidence>
<protein>
    <submittedName>
        <fullName evidence="3">Uncharacterized protein</fullName>
    </submittedName>
</protein>
<evidence type="ECO:0000256" key="1">
    <source>
        <dbReference type="PROSITE-ProRule" id="PRU00339"/>
    </source>
</evidence>
<dbReference type="Proteomes" id="UP000326953">
    <property type="component" value="Unassembled WGS sequence"/>
</dbReference>
<evidence type="ECO:0000313" key="3">
    <source>
        <dbReference type="EMBL" id="VVM92308.1"/>
    </source>
</evidence>